<protein>
    <submittedName>
        <fullName evidence="2">Uncharacterized protein</fullName>
    </submittedName>
</protein>
<feature type="coiled-coil region" evidence="1">
    <location>
        <begin position="355"/>
        <end position="418"/>
    </location>
</feature>
<evidence type="ECO:0000313" key="3">
    <source>
        <dbReference type="Proteomes" id="UP000054600"/>
    </source>
</evidence>
<proteinExistence type="predicted"/>
<keyword evidence="1" id="KW-0175">Coiled coil</keyword>
<gene>
    <name evidence="2" type="ORF">Lsha_2510</name>
</gene>
<comment type="caution">
    <text evidence="2">The sequence shown here is derived from an EMBL/GenBank/DDBJ whole genome shotgun (WGS) entry which is preliminary data.</text>
</comment>
<evidence type="ECO:0000256" key="1">
    <source>
        <dbReference type="SAM" id="Coils"/>
    </source>
</evidence>
<evidence type="ECO:0000313" key="2">
    <source>
        <dbReference type="EMBL" id="KTD57669.1"/>
    </source>
</evidence>
<name>A0A0W0YLB3_9GAMM</name>
<dbReference type="OrthoDB" id="5654228at2"/>
<accession>A0A0W0YLB3</accession>
<feature type="coiled-coil region" evidence="1">
    <location>
        <begin position="233"/>
        <end position="278"/>
    </location>
</feature>
<reference evidence="2 3" key="1">
    <citation type="submission" date="2015-11" db="EMBL/GenBank/DDBJ databases">
        <title>Genomic analysis of 38 Legionella species identifies large and diverse effector repertoires.</title>
        <authorList>
            <person name="Burstein D."/>
            <person name="Amaro F."/>
            <person name="Zusman T."/>
            <person name="Lifshitz Z."/>
            <person name="Cohen O."/>
            <person name="Gilbert J.A."/>
            <person name="Pupko T."/>
            <person name="Shuman H.A."/>
            <person name="Segal G."/>
        </authorList>
    </citation>
    <scope>NUCLEOTIDE SEQUENCE [LARGE SCALE GENOMIC DNA]</scope>
    <source>
        <strain evidence="2 3">ATCC 49655</strain>
    </source>
</reference>
<keyword evidence="3" id="KW-1185">Reference proteome</keyword>
<dbReference type="PATRIC" id="fig|1122169.6.peg.2889"/>
<dbReference type="Proteomes" id="UP000054600">
    <property type="component" value="Unassembled WGS sequence"/>
</dbReference>
<dbReference type="RefSeq" id="WP_018576769.1">
    <property type="nucleotide sequence ID" value="NZ_KB892391.1"/>
</dbReference>
<organism evidence="2 3">
    <name type="scientific">Legionella shakespearei DSM 23087</name>
    <dbReference type="NCBI Taxonomy" id="1122169"/>
    <lineage>
        <taxon>Bacteria</taxon>
        <taxon>Pseudomonadati</taxon>
        <taxon>Pseudomonadota</taxon>
        <taxon>Gammaproteobacteria</taxon>
        <taxon>Legionellales</taxon>
        <taxon>Legionellaceae</taxon>
        <taxon>Legionella</taxon>
    </lineage>
</organism>
<sequence length="693" mass="78905">MKEKSEVSGYAEAMFWGTEGDIDAFEHKKIKPQYKNYLKKIAHGENFGHAALKMVLPKNEEIEKRIEDMKNAGIHVNEITTYKAVSENGKMTTVEVPMYEVYFTWWPEEAFSNPFRAMPKDSNRSLAHDMRDESEDEFDGPAHQMLSMEETHQHVLAQFDEASSMLDNLKDELDNTDLDNIDFVDAQRIADYSLKFLQNSEKFLDVSDEIETLETLIADMEADHTPEEEQELIDRVKKSISQTQKLMETYTEKRDMEISQVEQVLEKARSSLQHSEENGQRLSDISNLIENNQVTDYAALSSLLEEYNKANPERPIAWNDNVPVQKLSEIVGQFLQENQTEQMVLKTQLYSSDQIQTLKEEISRLTDEIKYLNSEIDVLEGKIENADVDEVSELEQSLKEKQQKRDENVAQLDVLNNQKDQILGTYFGKRADHTVGIPFKSETNPHGLDPIAMIDQAIHLHENNKYTFTGVNCARSVRMILEAGGPAKSELPSLLTKRPAIDTPQSAKHFAMYLRAHLENQSPQMKVGSVEYYQIMMQEKLNHCEENAPNRQLIEQCKNVIDTAAQLQQTGSIKKRAAEEISEAAFNLAASPTYNLSAYVAVMEKYERSEDRSLFFMDFLKKAKDKASELISKVFSSDSTKTGPEQKQEKAADTTFSQFKNRFSALKQSDSAATTAKESVALEKDSPNQAASL</sequence>
<dbReference type="EMBL" id="LNYW01000066">
    <property type="protein sequence ID" value="KTD57669.1"/>
    <property type="molecule type" value="Genomic_DNA"/>
</dbReference>
<dbReference type="AlphaFoldDB" id="A0A0W0YLB3"/>